<evidence type="ECO:0000259" key="19">
    <source>
        <dbReference type="PROSITE" id="PS50994"/>
    </source>
</evidence>
<proteinExistence type="predicted"/>
<evidence type="ECO:0000256" key="6">
    <source>
        <dbReference type="ARBA" id="ARBA00022750"/>
    </source>
</evidence>
<dbReference type="InterPro" id="IPR012337">
    <property type="entry name" value="RNaseH-like_sf"/>
</dbReference>
<evidence type="ECO:0000256" key="8">
    <source>
        <dbReference type="ARBA" id="ARBA00022801"/>
    </source>
</evidence>
<dbReference type="SUPFAM" id="SSF54160">
    <property type="entry name" value="Chromo domain-like"/>
    <property type="match status" value="1"/>
</dbReference>
<dbReference type="SUPFAM" id="SSF53098">
    <property type="entry name" value="Ribonuclease H-like"/>
    <property type="match status" value="1"/>
</dbReference>
<dbReference type="Pfam" id="PF17919">
    <property type="entry name" value="RT_RNaseH_2"/>
    <property type="match status" value="1"/>
</dbReference>
<dbReference type="GO" id="GO:0046872">
    <property type="term" value="F:metal ion binding"/>
    <property type="evidence" value="ECO:0007669"/>
    <property type="project" value="UniProtKB-KW"/>
</dbReference>
<accession>A0A9W8J1E3</accession>
<evidence type="ECO:0000256" key="11">
    <source>
        <dbReference type="ARBA" id="ARBA00022908"/>
    </source>
</evidence>
<dbReference type="PROSITE" id="PS50878">
    <property type="entry name" value="RT_POL"/>
    <property type="match status" value="1"/>
</dbReference>
<dbReference type="InterPro" id="IPR001584">
    <property type="entry name" value="Integrase_cat-core"/>
</dbReference>
<dbReference type="Gene3D" id="1.10.340.70">
    <property type="match status" value="1"/>
</dbReference>
<feature type="domain" description="Reverse transcriptase" evidence="18">
    <location>
        <begin position="238"/>
        <end position="418"/>
    </location>
</feature>
<feature type="domain" description="Chromo" evidence="17">
    <location>
        <begin position="1095"/>
        <end position="1154"/>
    </location>
</feature>
<dbReference type="GO" id="GO:0006310">
    <property type="term" value="P:DNA recombination"/>
    <property type="evidence" value="ECO:0007669"/>
    <property type="project" value="UniProtKB-KW"/>
</dbReference>
<evidence type="ECO:0000256" key="5">
    <source>
        <dbReference type="ARBA" id="ARBA00022723"/>
    </source>
</evidence>
<dbReference type="InterPro" id="IPR050951">
    <property type="entry name" value="Retrovirus_Pol_polyprotein"/>
</dbReference>
<dbReference type="InterPro" id="IPR043502">
    <property type="entry name" value="DNA/RNA_pol_sf"/>
</dbReference>
<keyword evidence="2" id="KW-0808">Transferase</keyword>
<evidence type="ECO:0000313" key="21">
    <source>
        <dbReference type="Proteomes" id="UP001140091"/>
    </source>
</evidence>
<gene>
    <name evidence="20" type="ORF">H1R20_g11454</name>
</gene>
<dbReference type="Gene3D" id="2.40.50.40">
    <property type="match status" value="1"/>
</dbReference>
<dbReference type="PROSITE" id="PS50994">
    <property type="entry name" value="INTEGRASE"/>
    <property type="match status" value="1"/>
</dbReference>
<dbReference type="GO" id="GO:0004519">
    <property type="term" value="F:endonuclease activity"/>
    <property type="evidence" value="ECO:0007669"/>
    <property type="project" value="UniProtKB-KW"/>
</dbReference>
<dbReference type="Gene3D" id="3.30.420.10">
    <property type="entry name" value="Ribonuclease H-like superfamily/Ribonuclease H"/>
    <property type="match status" value="1"/>
</dbReference>
<dbReference type="PANTHER" id="PTHR37984">
    <property type="entry name" value="PROTEIN CBG26694"/>
    <property type="match status" value="1"/>
</dbReference>
<dbReference type="GO" id="GO:0003964">
    <property type="term" value="F:RNA-directed DNA polymerase activity"/>
    <property type="evidence" value="ECO:0007669"/>
    <property type="project" value="UniProtKB-KW"/>
</dbReference>
<dbReference type="Pfam" id="PF24626">
    <property type="entry name" value="SH3_Tf2-1"/>
    <property type="match status" value="1"/>
</dbReference>
<dbReference type="Gene3D" id="3.10.20.370">
    <property type="match status" value="1"/>
</dbReference>
<dbReference type="FunFam" id="3.30.70.270:FF:000020">
    <property type="entry name" value="Transposon Tf2-6 polyprotein-like Protein"/>
    <property type="match status" value="1"/>
</dbReference>
<dbReference type="CDD" id="cd00303">
    <property type="entry name" value="retropepsin_like"/>
    <property type="match status" value="1"/>
</dbReference>
<dbReference type="InterPro" id="IPR056924">
    <property type="entry name" value="SH3_Tf2-1"/>
</dbReference>
<evidence type="ECO:0000256" key="16">
    <source>
        <dbReference type="ARBA" id="ARBA00023268"/>
    </source>
</evidence>
<evidence type="ECO:0000256" key="9">
    <source>
        <dbReference type="ARBA" id="ARBA00022842"/>
    </source>
</evidence>
<dbReference type="InterPro" id="IPR021109">
    <property type="entry name" value="Peptidase_aspartic_dom_sf"/>
</dbReference>
<dbReference type="AlphaFoldDB" id="A0A9W8J1E3"/>
<dbReference type="Pfam" id="PF13975">
    <property type="entry name" value="gag-asp_proteas"/>
    <property type="match status" value="1"/>
</dbReference>
<keyword evidence="5" id="KW-0479">Metal-binding</keyword>
<dbReference type="Pfam" id="PF00385">
    <property type="entry name" value="Chromo"/>
    <property type="match status" value="1"/>
</dbReference>
<evidence type="ECO:0000313" key="20">
    <source>
        <dbReference type="EMBL" id="KAJ2925639.1"/>
    </source>
</evidence>
<dbReference type="SUPFAM" id="SSF56672">
    <property type="entry name" value="DNA/RNA polymerases"/>
    <property type="match status" value="1"/>
</dbReference>
<evidence type="ECO:0000256" key="13">
    <source>
        <dbReference type="ARBA" id="ARBA00022932"/>
    </source>
</evidence>
<sequence length="1206" mass="139842">MDHNSMRIPIILSSDWSSVNKNVELKALIDCGAEDVFIDQSFAALHRLPLTQLKKPLKVFNVDGTPNKEGRITHFTRLKLTVNGKKKRTAFLVTRLGKEDVILGLPWLKKENPIIDWKEGTLEWKQDRQEDPEPQEIIADLKTETKPLWIRAKTTTSQTLAQKHEEVKKEVPLEEQIPKEYHDYLKVFDKEAATRFPDSRPWDHAIDLKPDFIPRRGKIYSLSPREEKELEKFLEENLAKKYIRPSNSPQASPFFFVAKKDGSLRPCQDYQKLNEATIKNAYPLPRIPDLLDKLKKAKFFTKMDVRSGYNNVRIKKGDEWKGAFVTNKGLFEPTVMFFGLTNSPATFQAMMDSIFEEEVREGIAIVYIDDILIFAETLEDLERFTKRILKKLRDHDLYLKPEKCAFARRKVDYLGFIVEEGKISMDPVKLAGLKDWPIPTTVKQVRSFLGFGNFYRKFIGGYSLIARPLNDLLKKDIQFEWTPKAQEAFDLLKKKFTEEPVLMMPDPTRPFQIESDASLYASGAVLTQMDANGKRHPVFFLSQTFTPTEQNYQIYDRELLGIIRALREWRHYLQGSPHPVTIYTDHLNLLYFRNPQKLNDRQRRWIPELAQFDFKFEYRKGTSMIQSDTLSRRPDHHPSEEEESKQIVLLSPDRFISSIKMEIDGGLFDATLREEIILKTQETSSITEFPTLLKGELPESWDRHETKEGTLYLYKGRVYIPPDQALRKKVTKLYHDSPTAGHPGQQATRLAIQRHYYWPGLTHFVNRYVQGCAACQQNKINRRPTKPPLFPIEASSEPRPFAQCSMDLITDLPMSRGFDSILVIVDHGLTKGVIFTPCLKTITAEQVSDILLQKLFTKYGRPNKIISDRGPQFVAGSFKEVLKRMGISSAPSTAYHPQTDGATERVNQEIQAYLSIFCTVNPETWVDRLPLAEFTHNSRTHAERQHSPFELLYGYQPPSIPNALGESQFPAAEERLRSLEAARNEALAAHELARARMKDRFSSAFIPFKKGQKVWLESKNLKLPYLSKKIAPKREGPFRISEVLSPVTYRLSLPKLWKIHNVFHATLLTPFIETDTHGPAHSTPIPDIIEGEEEYEVEGILRHKKKGTKMFYLLRWKDQPTTEDSWEPEEHLTHSQELLEDYWARTKEHAKKKEKTRRRQNRAIRTTHFVKARQTVIIRSPFSKMIMRQELTKTLGRMVITLYQNL</sequence>
<dbReference type="OrthoDB" id="3341476at2759"/>
<name>A0A9W8J1E3_9AGAR</name>
<keyword evidence="3" id="KW-0548">Nucleotidyltransferase</keyword>
<dbReference type="SMART" id="SM00298">
    <property type="entry name" value="CHROMO"/>
    <property type="match status" value="1"/>
</dbReference>
<keyword evidence="21" id="KW-1185">Reference proteome</keyword>
<evidence type="ECO:0000256" key="4">
    <source>
        <dbReference type="ARBA" id="ARBA00022722"/>
    </source>
</evidence>
<feature type="domain" description="Integrase catalytic" evidence="19">
    <location>
        <begin position="796"/>
        <end position="956"/>
    </location>
</feature>
<dbReference type="InterPro" id="IPR041577">
    <property type="entry name" value="RT_RNaseH_2"/>
</dbReference>
<dbReference type="GO" id="GO:0003723">
    <property type="term" value="F:RNA binding"/>
    <property type="evidence" value="ECO:0007669"/>
    <property type="project" value="UniProtKB-KW"/>
</dbReference>
<keyword evidence="12" id="KW-0695">RNA-directed DNA polymerase</keyword>
<dbReference type="Gene3D" id="3.30.70.270">
    <property type="match status" value="2"/>
</dbReference>
<dbReference type="GO" id="GO:0005634">
    <property type="term" value="C:nucleus"/>
    <property type="evidence" value="ECO:0007669"/>
    <property type="project" value="UniProtKB-ARBA"/>
</dbReference>
<dbReference type="GO" id="GO:0003887">
    <property type="term" value="F:DNA-directed DNA polymerase activity"/>
    <property type="evidence" value="ECO:0007669"/>
    <property type="project" value="UniProtKB-KW"/>
</dbReference>
<keyword evidence="8" id="KW-0378">Hydrolase</keyword>
<keyword evidence="11" id="KW-0229">DNA integration</keyword>
<dbReference type="InterPro" id="IPR000477">
    <property type="entry name" value="RT_dom"/>
</dbReference>
<reference evidence="20" key="1">
    <citation type="submission" date="2022-06" db="EMBL/GenBank/DDBJ databases">
        <title>Genome Sequence of Candolleomyces eurysporus.</title>
        <authorList>
            <person name="Buettner E."/>
        </authorList>
    </citation>
    <scope>NUCLEOTIDE SEQUENCE</scope>
    <source>
        <strain evidence="20">VTCC 930004</strain>
    </source>
</reference>
<dbReference type="PANTHER" id="PTHR37984:SF5">
    <property type="entry name" value="PROTEIN NYNRIN-LIKE"/>
    <property type="match status" value="1"/>
</dbReference>
<keyword evidence="16" id="KW-0511">Multifunctional enzyme</keyword>
<evidence type="ECO:0000256" key="3">
    <source>
        <dbReference type="ARBA" id="ARBA00022695"/>
    </source>
</evidence>
<keyword evidence="4" id="KW-0540">Nuclease</keyword>
<evidence type="ECO:0008006" key="22">
    <source>
        <dbReference type="Google" id="ProtNLM"/>
    </source>
</evidence>
<dbReference type="Pfam" id="PF17921">
    <property type="entry name" value="Integrase_H2C2"/>
    <property type="match status" value="1"/>
</dbReference>
<evidence type="ECO:0000256" key="12">
    <source>
        <dbReference type="ARBA" id="ARBA00022918"/>
    </source>
</evidence>
<dbReference type="InterPro" id="IPR043128">
    <property type="entry name" value="Rev_trsase/Diguanyl_cyclase"/>
</dbReference>
<dbReference type="Pfam" id="PF00078">
    <property type="entry name" value="RVT_1"/>
    <property type="match status" value="1"/>
</dbReference>
<dbReference type="InterPro" id="IPR041588">
    <property type="entry name" value="Integrase_H2C2"/>
</dbReference>
<dbReference type="SUPFAM" id="SSF50630">
    <property type="entry name" value="Acid proteases"/>
    <property type="match status" value="1"/>
</dbReference>
<keyword evidence="13" id="KW-0239">DNA-directed DNA polymerase</keyword>
<dbReference type="InterPro" id="IPR016197">
    <property type="entry name" value="Chromo-like_dom_sf"/>
</dbReference>
<dbReference type="Proteomes" id="UP001140091">
    <property type="component" value="Unassembled WGS sequence"/>
</dbReference>
<dbReference type="InterPro" id="IPR023780">
    <property type="entry name" value="Chromo_domain"/>
</dbReference>
<keyword evidence="14" id="KW-0238">DNA-binding</keyword>
<evidence type="ECO:0000256" key="14">
    <source>
        <dbReference type="ARBA" id="ARBA00023125"/>
    </source>
</evidence>
<dbReference type="CDD" id="cd00024">
    <property type="entry name" value="CD_CSD"/>
    <property type="match status" value="1"/>
</dbReference>
<keyword evidence="7" id="KW-0255">Endonuclease</keyword>
<organism evidence="20 21">
    <name type="scientific">Candolleomyces eurysporus</name>
    <dbReference type="NCBI Taxonomy" id="2828524"/>
    <lineage>
        <taxon>Eukaryota</taxon>
        <taxon>Fungi</taxon>
        <taxon>Dikarya</taxon>
        <taxon>Basidiomycota</taxon>
        <taxon>Agaricomycotina</taxon>
        <taxon>Agaricomycetes</taxon>
        <taxon>Agaricomycetidae</taxon>
        <taxon>Agaricales</taxon>
        <taxon>Agaricineae</taxon>
        <taxon>Psathyrellaceae</taxon>
        <taxon>Candolleomyces</taxon>
    </lineage>
</organism>
<comment type="caution">
    <text evidence="20">The sequence shown here is derived from an EMBL/GenBank/DDBJ whole genome shotgun (WGS) entry which is preliminary data.</text>
</comment>
<dbReference type="CDD" id="cd09274">
    <property type="entry name" value="RNase_HI_RT_Ty3"/>
    <property type="match status" value="1"/>
</dbReference>
<evidence type="ECO:0000256" key="10">
    <source>
        <dbReference type="ARBA" id="ARBA00022884"/>
    </source>
</evidence>
<keyword evidence="10" id="KW-0694">RNA-binding</keyword>
<evidence type="ECO:0000259" key="18">
    <source>
        <dbReference type="PROSITE" id="PS50878"/>
    </source>
</evidence>
<dbReference type="FunFam" id="3.10.20.370:FF:000001">
    <property type="entry name" value="Retrovirus-related Pol polyprotein from transposon 17.6-like protein"/>
    <property type="match status" value="1"/>
</dbReference>
<dbReference type="Gene3D" id="2.40.70.10">
    <property type="entry name" value="Acid Proteases"/>
    <property type="match status" value="1"/>
</dbReference>
<keyword evidence="9" id="KW-0460">Magnesium</keyword>
<dbReference type="GO" id="GO:0015074">
    <property type="term" value="P:DNA integration"/>
    <property type="evidence" value="ECO:0007669"/>
    <property type="project" value="UniProtKB-KW"/>
</dbReference>
<dbReference type="GO" id="GO:0003677">
    <property type="term" value="F:DNA binding"/>
    <property type="evidence" value="ECO:0007669"/>
    <property type="project" value="UniProtKB-KW"/>
</dbReference>
<evidence type="ECO:0000259" key="17">
    <source>
        <dbReference type="PROSITE" id="PS50013"/>
    </source>
</evidence>
<dbReference type="GO" id="GO:0004190">
    <property type="term" value="F:aspartic-type endopeptidase activity"/>
    <property type="evidence" value="ECO:0007669"/>
    <property type="project" value="UniProtKB-KW"/>
</dbReference>
<dbReference type="InterPro" id="IPR000953">
    <property type="entry name" value="Chromo/chromo_shadow_dom"/>
</dbReference>
<keyword evidence="6" id="KW-0064">Aspartyl protease</keyword>
<evidence type="ECO:0000256" key="7">
    <source>
        <dbReference type="ARBA" id="ARBA00022759"/>
    </source>
</evidence>
<keyword evidence="1" id="KW-0645">Protease</keyword>
<evidence type="ECO:0000256" key="15">
    <source>
        <dbReference type="ARBA" id="ARBA00023172"/>
    </source>
</evidence>
<evidence type="ECO:0000256" key="1">
    <source>
        <dbReference type="ARBA" id="ARBA00022670"/>
    </source>
</evidence>
<dbReference type="InterPro" id="IPR036397">
    <property type="entry name" value="RNaseH_sf"/>
</dbReference>
<dbReference type="GO" id="GO:0006338">
    <property type="term" value="P:chromatin remodeling"/>
    <property type="evidence" value="ECO:0007669"/>
    <property type="project" value="UniProtKB-ARBA"/>
</dbReference>
<dbReference type="Gene3D" id="3.10.10.10">
    <property type="entry name" value="HIV Type 1 Reverse Transcriptase, subunit A, domain 1"/>
    <property type="match status" value="1"/>
</dbReference>
<dbReference type="PROSITE" id="PS50013">
    <property type="entry name" value="CHROMO_2"/>
    <property type="match status" value="1"/>
</dbReference>
<keyword evidence="15" id="KW-0233">DNA recombination</keyword>
<dbReference type="CDD" id="cd01647">
    <property type="entry name" value="RT_LTR"/>
    <property type="match status" value="1"/>
</dbReference>
<evidence type="ECO:0000256" key="2">
    <source>
        <dbReference type="ARBA" id="ARBA00022679"/>
    </source>
</evidence>
<protein>
    <recommendedName>
        <fullName evidence="22">Reverse transcriptase</fullName>
    </recommendedName>
</protein>
<dbReference type="GO" id="GO:0006508">
    <property type="term" value="P:proteolysis"/>
    <property type="evidence" value="ECO:0007669"/>
    <property type="project" value="UniProtKB-KW"/>
</dbReference>
<dbReference type="EMBL" id="JANBPK010001140">
    <property type="protein sequence ID" value="KAJ2925639.1"/>
    <property type="molecule type" value="Genomic_DNA"/>
</dbReference>
<feature type="non-terminal residue" evidence="20">
    <location>
        <position position="1206"/>
    </location>
</feature>